<dbReference type="AlphaFoldDB" id="A0A4C1UK81"/>
<accession>A0A4C1UK81</accession>
<keyword evidence="1" id="KW-0812">Transmembrane</keyword>
<evidence type="ECO:0000256" key="1">
    <source>
        <dbReference type="SAM" id="Phobius"/>
    </source>
</evidence>
<organism evidence="2 3">
    <name type="scientific">Eumeta variegata</name>
    <name type="common">Bagworm moth</name>
    <name type="synonym">Eumeta japonica</name>
    <dbReference type="NCBI Taxonomy" id="151549"/>
    <lineage>
        <taxon>Eukaryota</taxon>
        <taxon>Metazoa</taxon>
        <taxon>Ecdysozoa</taxon>
        <taxon>Arthropoda</taxon>
        <taxon>Hexapoda</taxon>
        <taxon>Insecta</taxon>
        <taxon>Pterygota</taxon>
        <taxon>Neoptera</taxon>
        <taxon>Endopterygota</taxon>
        <taxon>Lepidoptera</taxon>
        <taxon>Glossata</taxon>
        <taxon>Ditrysia</taxon>
        <taxon>Tineoidea</taxon>
        <taxon>Psychidae</taxon>
        <taxon>Oiketicinae</taxon>
        <taxon>Eumeta</taxon>
    </lineage>
</organism>
<evidence type="ECO:0000313" key="3">
    <source>
        <dbReference type="Proteomes" id="UP000299102"/>
    </source>
</evidence>
<protein>
    <submittedName>
        <fullName evidence="2">Uncharacterized protein</fullName>
    </submittedName>
</protein>
<dbReference type="EMBL" id="BGZK01000180">
    <property type="protein sequence ID" value="GBP26376.1"/>
    <property type="molecule type" value="Genomic_DNA"/>
</dbReference>
<dbReference type="Proteomes" id="UP000299102">
    <property type="component" value="Unassembled WGS sequence"/>
</dbReference>
<name>A0A4C1UK81_EUMVA</name>
<keyword evidence="1" id="KW-0472">Membrane</keyword>
<reference evidence="2 3" key="1">
    <citation type="journal article" date="2019" name="Commun. Biol.">
        <title>The bagworm genome reveals a unique fibroin gene that provides high tensile strength.</title>
        <authorList>
            <person name="Kono N."/>
            <person name="Nakamura H."/>
            <person name="Ohtoshi R."/>
            <person name="Tomita M."/>
            <person name="Numata K."/>
            <person name="Arakawa K."/>
        </authorList>
    </citation>
    <scope>NUCLEOTIDE SEQUENCE [LARGE SCALE GENOMIC DNA]</scope>
</reference>
<feature type="transmembrane region" description="Helical" evidence="1">
    <location>
        <begin position="168"/>
        <end position="189"/>
    </location>
</feature>
<gene>
    <name evidence="2" type="ORF">EVAR_75508_1</name>
</gene>
<evidence type="ECO:0000313" key="2">
    <source>
        <dbReference type="EMBL" id="GBP26376.1"/>
    </source>
</evidence>
<proteinExistence type="predicted"/>
<comment type="caution">
    <text evidence="2">The sequence shown here is derived from an EMBL/GenBank/DDBJ whole genome shotgun (WGS) entry which is preliminary data.</text>
</comment>
<keyword evidence="3" id="KW-1185">Reference proteome</keyword>
<keyword evidence="1" id="KW-1133">Transmembrane helix</keyword>
<sequence>MSCLRHSSTAKIKELADEMQKRTAFRFAGTQLHAHARRVFLIITVRQGTTSRKVLLIFLITRKIAYYLSHRTTERPRRWRCAITTRPETAKTPGNTPYNISKLSLDIAHNHLFRRRRGARRAGARDVTSRYPGAGEPRGPLSLRRLTQKSRLHAAPNERAASALVCFYYFYELLIAVLIGVPCYVALALENKLLRKPIDVTVQTDSNVRSEKKAAPDHEALDLLKNIQGRFEGAGSQNEGVLQ</sequence>